<dbReference type="InterPro" id="IPR020825">
    <property type="entry name" value="Phe-tRNA_synthase-like_B3/B4"/>
</dbReference>
<evidence type="ECO:0000313" key="2">
    <source>
        <dbReference type="EMBL" id="AFM25405.1"/>
    </source>
</evidence>
<dbReference type="GO" id="GO:0004826">
    <property type="term" value="F:phenylalanine-tRNA ligase activity"/>
    <property type="evidence" value="ECO:0007669"/>
    <property type="project" value="InterPro"/>
</dbReference>
<dbReference type="InterPro" id="IPR005146">
    <property type="entry name" value="B3/B4_tRNA-bd"/>
</dbReference>
<evidence type="ECO:0000259" key="1">
    <source>
        <dbReference type="Pfam" id="PF03483"/>
    </source>
</evidence>
<dbReference type="EMBL" id="CP003360">
    <property type="protein sequence ID" value="AFM25405.1"/>
    <property type="molecule type" value="Genomic_DNA"/>
</dbReference>
<dbReference type="Proteomes" id="UP000006055">
    <property type="component" value="Chromosome"/>
</dbReference>
<name>I4C764_DESTA</name>
<proteinExistence type="predicted"/>
<dbReference type="STRING" id="706587.Desti_2728"/>
<dbReference type="PANTHER" id="PTHR39209">
    <property type="match status" value="1"/>
</dbReference>
<sequence>MLEMSDAWKTAFPGTQVGILAMCNVSNPLSSEALEHERKRVEEDLRMLFAETGVREHEIMQAYQKYYKKFKKTYHVLHQVESVIKGKAAPSGASLVEAMFMAELRSMLLTAGYDLDCIREPLQIDVSRDGDNYVRINGAEQVLKPGDMVIRDKEGIISSIVYGPDQRTRIHRDTRNVLFTVYGVPGISPSAMERHLQGIEANVKLIASDVKTQVMKVYAAE</sequence>
<reference evidence="3" key="1">
    <citation type="submission" date="2012-06" db="EMBL/GenBank/DDBJ databases">
        <title>Complete sequence of chromosome of Desulfomonile tiedjei DSM 6799.</title>
        <authorList>
            <person name="Lucas S."/>
            <person name="Copeland A."/>
            <person name="Lapidus A."/>
            <person name="Glavina del Rio T."/>
            <person name="Dalin E."/>
            <person name="Tice H."/>
            <person name="Bruce D."/>
            <person name="Goodwin L."/>
            <person name="Pitluck S."/>
            <person name="Peters L."/>
            <person name="Ovchinnikova G."/>
            <person name="Zeytun A."/>
            <person name="Lu M."/>
            <person name="Kyrpides N."/>
            <person name="Mavromatis K."/>
            <person name="Ivanova N."/>
            <person name="Brettin T."/>
            <person name="Detter J.C."/>
            <person name="Han C."/>
            <person name="Larimer F."/>
            <person name="Land M."/>
            <person name="Hauser L."/>
            <person name="Markowitz V."/>
            <person name="Cheng J.-F."/>
            <person name="Hugenholtz P."/>
            <person name="Woyke T."/>
            <person name="Wu D."/>
            <person name="Spring S."/>
            <person name="Schroeder M."/>
            <person name="Brambilla E."/>
            <person name="Klenk H.-P."/>
            <person name="Eisen J.A."/>
        </authorList>
    </citation>
    <scope>NUCLEOTIDE SEQUENCE [LARGE SCALE GENOMIC DNA]</scope>
    <source>
        <strain evidence="3">ATCC 49306 / DSM 6799 / DCB-1</strain>
    </source>
</reference>
<dbReference type="GO" id="GO:0003723">
    <property type="term" value="F:RNA binding"/>
    <property type="evidence" value="ECO:0007669"/>
    <property type="project" value="InterPro"/>
</dbReference>
<organism evidence="2 3">
    <name type="scientific">Desulfomonile tiedjei (strain ATCC 49306 / DSM 6799 / DCB-1)</name>
    <dbReference type="NCBI Taxonomy" id="706587"/>
    <lineage>
        <taxon>Bacteria</taxon>
        <taxon>Pseudomonadati</taxon>
        <taxon>Thermodesulfobacteriota</taxon>
        <taxon>Desulfomonilia</taxon>
        <taxon>Desulfomonilales</taxon>
        <taxon>Desulfomonilaceae</taxon>
        <taxon>Desulfomonile</taxon>
    </lineage>
</organism>
<feature type="domain" description="B3/B4 tRNA-binding" evidence="1">
    <location>
        <begin position="109"/>
        <end position="192"/>
    </location>
</feature>
<dbReference type="SUPFAM" id="SSF56037">
    <property type="entry name" value="PheT/TilS domain"/>
    <property type="match status" value="1"/>
</dbReference>
<protein>
    <recommendedName>
        <fullName evidence="1">B3/B4 tRNA-binding domain-containing protein</fullName>
    </recommendedName>
</protein>
<dbReference type="OrthoDB" id="9808609at2"/>
<dbReference type="Pfam" id="PF03483">
    <property type="entry name" value="B3_4"/>
    <property type="match status" value="1"/>
</dbReference>
<dbReference type="AlphaFoldDB" id="I4C764"/>
<gene>
    <name evidence="2" type="ordered locus">Desti_2728</name>
</gene>
<dbReference type="eggNOG" id="COG3382">
    <property type="taxonomic scope" value="Bacteria"/>
</dbReference>
<dbReference type="HOGENOM" id="CLU_090284_0_0_7"/>
<keyword evidence="3" id="KW-1185">Reference proteome</keyword>
<dbReference type="Gene3D" id="3.50.40.10">
    <property type="entry name" value="Phenylalanyl-trna Synthetase, Chain B, domain 3"/>
    <property type="match status" value="1"/>
</dbReference>
<dbReference type="KEGG" id="dti:Desti_2728"/>
<dbReference type="RefSeq" id="WP_014810545.1">
    <property type="nucleotide sequence ID" value="NC_018025.1"/>
</dbReference>
<accession>I4C764</accession>
<evidence type="ECO:0000313" key="3">
    <source>
        <dbReference type="Proteomes" id="UP000006055"/>
    </source>
</evidence>
<dbReference type="PANTHER" id="PTHR39209:SF2">
    <property type="entry name" value="CYTOPLASMIC PROTEIN"/>
    <property type="match status" value="1"/>
</dbReference>